<evidence type="ECO:0000313" key="4">
    <source>
        <dbReference type="Proteomes" id="UP001149090"/>
    </source>
</evidence>
<keyword evidence="2" id="KW-1133">Transmembrane helix</keyword>
<feature type="compositionally biased region" description="Basic and acidic residues" evidence="1">
    <location>
        <begin position="114"/>
        <end position="127"/>
    </location>
</feature>
<keyword evidence="4" id="KW-1185">Reference proteome</keyword>
<organism evidence="3 4">
    <name type="scientific">Anaeramoeba ignava</name>
    <name type="common">Anaerobic marine amoeba</name>
    <dbReference type="NCBI Taxonomy" id="1746090"/>
    <lineage>
        <taxon>Eukaryota</taxon>
        <taxon>Metamonada</taxon>
        <taxon>Anaeramoebidae</taxon>
        <taxon>Anaeramoeba</taxon>
    </lineage>
</organism>
<gene>
    <name evidence="3" type="ORF">M0811_14229</name>
</gene>
<dbReference type="GO" id="GO:0070072">
    <property type="term" value="P:vacuolar proton-transporting V-type ATPase complex assembly"/>
    <property type="evidence" value="ECO:0007669"/>
    <property type="project" value="InterPro"/>
</dbReference>
<keyword evidence="2" id="KW-0812">Transmembrane</keyword>
<feature type="transmembrane region" description="Helical" evidence="2">
    <location>
        <begin position="32"/>
        <end position="51"/>
    </location>
</feature>
<dbReference type="InterPro" id="IPR013945">
    <property type="entry name" value="Pkr1"/>
</dbReference>
<dbReference type="EMBL" id="JAPDFW010000016">
    <property type="protein sequence ID" value="KAJ5080021.1"/>
    <property type="molecule type" value="Genomic_DNA"/>
</dbReference>
<dbReference type="Proteomes" id="UP001149090">
    <property type="component" value="Unassembled WGS sequence"/>
</dbReference>
<protein>
    <submittedName>
        <fullName evidence="3">V-type atpase assembly factor pkr1</fullName>
    </submittedName>
</protein>
<feature type="transmembrane region" description="Helical" evidence="2">
    <location>
        <begin position="57"/>
        <end position="76"/>
    </location>
</feature>
<proteinExistence type="predicted"/>
<sequence>MNEKKIKQKKPKQKQSLYDWLFKPGVTRNTTTFLFGVVGLLILVLGYLVIIDFNKHYLIMFFLSIGFLSSLIWFVVEYKKIVVREELEKSNENSKEKSKENSKEKSNENSNENSNEKSNENSNEKLNENSNENFIDNLTDNVTKPQNDSPINLVPHRIEKNKLRKVHSIERKSFQKMKTTTSFARSVFTKGISTKSDKNKKDD</sequence>
<evidence type="ECO:0000256" key="2">
    <source>
        <dbReference type="SAM" id="Phobius"/>
    </source>
</evidence>
<reference evidence="3" key="1">
    <citation type="submission" date="2022-10" db="EMBL/GenBank/DDBJ databases">
        <title>Novel sulphate-reducing endosymbionts in the free-living metamonad Anaeramoeba.</title>
        <authorList>
            <person name="Jerlstrom-Hultqvist J."/>
            <person name="Cepicka I."/>
            <person name="Gallot-Lavallee L."/>
            <person name="Salas-Leiva D."/>
            <person name="Curtis B.A."/>
            <person name="Zahonova K."/>
            <person name="Pipaliya S."/>
            <person name="Dacks J."/>
            <person name="Roger A.J."/>
        </authorList>
    </citation>
    <scope>NUCLEOTIDE SEQUENCE</scope>
    <source>
        <strain evidence="3">BMAN</strain>
    </source>
</reference>
<evidence type="ECO:0000313" key="3">
    <source>
        <dbReference type="EMBL" id="KAJ5080021.1"/>
    </source>
</evidence>
<feature type="compositionally biased region" description="Polar residues" evidence="1">
    <location>
        <begin position="134"/>
        <end position="150"/>
    </location>
</feature>
<feature type="region of interest" description="Disordered" evidence="1">
    <location>
        <begin position="181"/>
        <end position="203"/>
    </location>
</feature>
<dbReference type="AlphaFoldDB" id="A0A9Q0RGF2"/>
<accession>A0A9Q0RGF2</accession>
<name>A0A9Q0RGF2_ANAIG</name>
<feature type="compositionally biased region" description="Basic and acidic residues" evidence="1">
    <location>
        <begin position="89"/>
        <end position="107"/>
    </location>
</feature>
<comment type="caution">
    <text evidence="3">The sequence shown here is derived from an EMBL/GenBank/DDBJ whole genome shotgun (WGS) entry which is preliminary data.</text>
</comment>
<evidence type="ECO:0000256" key="1">
    <source>
        <dbReference type="SAM" id="MobiDB-lite"/>
    </source>
</evidence>
<feature type="region of interest" description="Disordered" evidence="1">
    <location>
        <begin position="89"/>
        <end position="161"/>
    </location>
</feature>
<keyword evidence="2" id="KW-0472">Membrane</keyword>
<dbReference type="Pfam" id="PF08636">
    <property type="entry name" value="Pkr1"/>
    <property type="match status" value="1"/>
</dbReference>